<gene>
    <name evidence="5" type="ORF">D7024_05655</name>
</gene>
<keyword evidence="4" id="KW-1133">Transmembrane helix</keyword>
<proteinExistence type="inferred from homology"/>
<protein>
    <submittedName>
        <fullName evidence="5">Spore germination protein</fullName>
    </submittedName>
</protein>
<sequence>MARFIKPLRARFLDRAKHPVNQAQEDSPGNVSWKNQVLTPHLETNLKQIKAILDKCSDVIYREFVFVQNEQIRLALIYTDGLADKGQVSDQIMRALALEVAMAVPGQEITKARALEFIKQRGLCIHQIKETDKLQDIIHAILSGDTVLLVDGHTSAIINGARGWEGRSITDPEAEPTVRGSRESFVETLRVNTSLIRRRIKSPNLKIEILRLGEVTNTDVAIAYIEGIANEKLVAEVKSRLERIKVDAVLESGYIEELIEDNPLSPFPTVNHTEKPDKVAAMLLEGRVAILVDGTPFALTVPNLFIEYLHASEDYYERFLFASAVRLIRFLSMIISLTLPALYIAVVSFHHELLPTTLLLSVAAQREAVPFPVFIEVVVMEITFEILREAGIRLPRPIGQAVSIVGALVIGEAAVRAGLVAAATVIVVAFTGIASFTFFYSASIAFRLLRFTMMLLSATLGLFGLISGLAIIGIHLCTLRSFGVPYLSPVVPTTGVDLKDVAFRAPLWSMFSRPRLIARQDQKRQEQGLKPTPPETRPKR</sequence>
<dbReference type="Proteomes" id="UP000271256">
    <property type="component" value="Unassembled WGS sequence"/>
</dbReference>
<dbReference type="GO" id="GO:0009847">
    <property type="term" value="P:spore germination"/>
    <property type="evidence" value="ECO:0007669"/>
    <property type="project" value="InterPro"/>
</dbReference>
<keyword evidence="2 4" id="KW-0472">Membrane</keyword>
<evidence type="ECO:0000256" key="2">
    <source>
        <dbReference type="ARBA" id="ARBA00023136"/>
    </source>
</evidence>
<organism evidence="5 6">
    <name type="scientific">Desulfofundulus salinus</name>
    <dbReference type="NCBI Taxonomy" id="2419843"/>
    <lineage>
        <taxon>Bacteria</taxon>
        <taxon>Bacillati</taxon>
        <taxon>Bacillota</taxon>
        <taxon>Clostridia</taxon>
        <taxon>Eubacteriales</taxon>
        <taxon>Peptococcaceae</taxon>
        <taxon>Desulfofundulus</taxon>
    </lineage>
</organism>
<name>A0A494WW57_9FIRM</name>
<dbReference type="EMBL" id="RBWE01000001">
    <property type="protein sequence ID" value="RKO66482.1"/>
    <property type="molecule type" value="Genomic_DNA"/>
</dbReference>
<dbReference type="OrthoDB" id="1726708at2"/>
<evidence type="ECO:0000313" key="5">
    <source>
        <dbReference type="EMBL" id="RKO66482.1"/>
    </source>
</evidence>
<dbReference type="InterPro" id="IPR050768">
    <property type="entry name" value="UPF0353/GerABKA_families"/>
</dbReference>
<feature type="transmembrane region" description="Helical" evidence="4">
    <location>
        <begin position="454"/>
        <end position="476"/>
    </location>
</feature>
<evidence type="ECO:0000256" key="3">
    <source>
        <dbReference type="SAM" id="MobiDB-lite"/>
    </source>
</evidence>
<dbReference type="InterPro" id="IPR004995">
    <property type="entry name" value="Spore_Ger"/>
</dbReference>
<feature type="transmembrane region" description="Helical" evidence="4">
    <location>
        <begin position="327"/>
        <end position="349"/>
    </location>
</feature>
<dbReference type="GO" id="GO:0016020">
    <property type="term" value="C:membrane"/>
    <property type="evidence" value="ECO:0007669"/>
    <property type="project" value="InterPro"/>
</dbReference>
<reference evidence="5 6" key="1">
    <citation type="submission" date="2018-10" db="EMBL/GenBank/DDBJ databases">
        <authorList>
            <person name="Grouzdev D.S."/>
            <person name="Krutkina M.S."/>
            <person name="Tourova T.P."/>
            <person name="Nazina T.N."/>
        </authorList>
    </citation>
    <scope>NUCLEOTIDE SEQUENCE [LARGE SCALE GENOMIC DNA]</scope>
    <source>
        <strain evidence="5 6">435</strain>
    </source>
</reference>
<feature type="transmembrane region" description="Helical" evidence="4">
    <location>
        <begin position="421"/>
        <end position="442"/>
    </location>
</feature>
<evidence type="ECO:0000256" key="4">
    <source>
        <dbReference type="SAM" id="Phobius"/>
    </source>
</evidence>
<dbReference type="PANTHER" id="PTHR22550:SF5">
    <property type="entry name" value="LEUCINE ZIPPER PROTEIN 4"/>
    <property type="match status" value="1"/>
</dbReference>
<comment type="similarity">
    <text evidence="1">Belongs to the GerABKA family.</text>
</comment>
<dbReference type="Pfam" id="PF03323">
    <property type="entry name" value="GerA"/>
    <property type="match status" value="1"/>
</dbReference>
<dbReference type="PIRSF" id="PIRSF005690">
    <property type="entry name" value="GerBA"/>
    <property type="match status" value="1"/>
</dbReference>
<keyword evidence="6" id="KW-1185">Reference proteome</keyword>
<feature type="region of interest" description="Disordered" evidence="3">
    <location>
        <begin position="520"/>
        <end position="540"/>
    </location>
</feature>
<dbReference type="PANTHER" id="PTHR22550">
    <property type="entry name" value="SPORE GERMINATION PROTEIN"/>
    <property type="match status" value="1"/>
</dbReference>
<evidence type="ECO:0000313" key="6">
    <source>
        <dbReference type="Proteomes" id="UP000271256"/>
    </source>
</evidence>
<keyword evidence="4" id="KW-0812">Transmembrane</keyword>
<evidence type="ECO:0000256" key="1">
    <source>
        <dbReference type="ARBA" id="ARBA00005278"/>
    </source>
</evidence>
<dbReference type="AlphaFoldDB" id="A0A494WW57"/>
<accession>A0A494WW57</accession>
<feature type="compositionally biased region" description="Pro residues" evidence="3">
    <location>
        <begin position="531"/>
        <end position="540"/>
    </location>
</feature>
<comment type="caution">
    <text evidence="5">The sequence shown here is derived from an EMBL/GenBank/DDBJ whole genome shotgun (WGS) entry which is preliminary data.</text>
</comment>
<dbReference type="RefSeq" id="WP_121450917.1">
    <property type="nucleotide sequence ID" value="NZ_RBWE01000001.1"/>
</dbReference>